<organism evidence="1 2">
    <name type="scientific">Cetraspora pellucida</name>
    <dbReference type="NCBI Taxonomy" id="1433469"/>
    <lineage>
        <taxon>Eukaryota</taxon>
        <taxon>Fungi</taxon>
        <taxon>Fungi incertae sedis</taxon>
        <taxon>Mucoromycota</taxon>
        <taxon>Glomeromycotina</taxon>
        <taxon>Glomeromycetes</taxon>
        <taxon>Diversisporales</taxon>
        <taxon>Gigasporaceae</taxon>
        <taxon>Cetraspora</taxon>
    </lineage>
</organism>
<keyword evidence="2" id="KW-1185">Reference proteome</keyword>
<reference evidence="1" key="1">
    <citation type="submission" date="2021-06" db="EMBL/GenBank/DDBJ databases">
        <authorList>
            <person name="Kallberg Y."/>
            <person name="Tangrot J."/>
            <person name="Rosling A."/>
        </authorList>
    </citation>
    <scope>NUCLEOTIDE SEQUENCE</scope>
    <source>
        <strain evidence="1">28 12/20/2015</strain>
    </source>
</reference>
<gene>
    <name evidence="1" type="ORF">SPELUC_LOCUS1276</name>
</gene>
<protein>
    <submittedName>
        <fullName evidence="1">3346_t:CDS:1</fullName>
    </submittedName>
</protein>
<proteinExistence type="predicted"/>
<evidence type="ECO:0000313" key="2">
    <source>
        <dbReference type="Proteomes" id="UP000789366"/>
    </source>
</evidence>
<comment type="caution">
    <text evidence="1">The sequence shown here is derived from an EMBL/GenBank/DDBJ whole genome shotgun (WGS) entry which is preliminary data.</text>
</comment>
<dbReference type="Proteomes" id="UP000789366">
    <property type="component" value="Unassembled WGS sequence"/>
</dbReference>
<accession>A0ACA9KAE2</accession>
<sequence length="39" mass="4554">MYAAMVDMADIVNLSDIAYRVDRAYRPYLPDRAEMSEKI</sequence>
<dbReference type="EMBL" id="CAJVPW010000654">
    <property type="protein sequence ID" value="CAG8461369.1"/>
    <property type="molecule type" value="Genomic_DNA"/>
</dbReference>
<evidence type="ECO:0000313" key="1">
    <source>
        <dbReference type="EMBL" id="CAG8461369.1"/>
    </source>
</evidence>
<name>A0ACA9KAE2_9GLOM</name>